<evidence type="ECO:0000313" key="2">
    <source>
        <dbReference type="EMBL" id="CAI8021682.1"/>
    </source>
</evidence>
<feature type="signal peptide" evidence="1">
    <location>
        <begin position="1"/>
        <end position="19"/>
    </location>
</feature>
<dbReference type="Proteomes" id="UP001174909">
    <property type="component" value="Unassembled WGS sequence"/>
</dbReference>
<dbReference type="AlphaFoldDB" id="A0AA35S325"/>
<gene>
    <name evidence="2" type="ORF">GBAR_LOCUS12829</name>
</gene>
<dbReference type="EMBL" id="CASHTH010001914">
    <property type="protein sequence ID" value="CAI8021682.1"/>
    <property type="molecule type" value="Genomic_DNA"/>
</dbReference>
<organism evidence="2 3">
    <name type="scientific">Geodia barretti</name>
    <name type="common">Barrett's horny sponge</name>
    <dbReference type="NCBI Taxonomy" id="519541"/>
    <lineage>
        <taxon>Eukaryota</taxon>
        <taxon>Metazoa</taxon>
        <taxon>Porifera</taxon>
        <taxon>Demospongiae</taxon>
        <taxon>Heteroscleromorpha</taxon>
        <taxon>Tetractinellida</taxon>
        <taxon>Astrophorina</taxon>
        <taxon>Geodiidae</taxon>
        <taxon>Geodia</taxon>
    </lineage>
</organism>
<keyword evidence="3" id="KW-1185">Reference proteome</keyword>
<dbReference type="Gene3D" id="2.60.40.2030">
    <property type="match status" value="1"/>
</dbReference>
<evidence type="ECO:0000256" key="1">
    <source>
        <dbReference type="SAM" id="SignalP"/>
    </source>
</evidence>
<name>A0AA35S325_GEOBA</name>
<evidence type="ECO:0008006" key="4">
    <source>
        <dbReference type="Google" id="ProtNLM"/>
    </source>
</evidence>
<proteinExistence type="predicted"/>
<reference evidence="2" key="1">
    <citation type="submission" date="2023-03" db="EMBL/GenBank/DDBJ databases">
        <authorList>
            <person name="Steffen K."/>
            <person name="Cardenas P."/>
        </authorList>
    </citation>
    <scope>NUCLEOTIDE SEQUENCE</scope>
</reference>
<feature type="chain" id="PRO_5041324642" description="Calx-beta domain-containing protein" evidence="1">
    <location>
        <begin position="20"/>
        <end position="467"/>
    </location>
</feature>
<dbReference type="InterPro" id="IPR038081">
    <property type="entry name" value="CalX-like_sf"/>
</dbReference>
<evidence type="ECO:0000313" key="3">
    <source>
        <dbReference type="Proteomes" id="UP001174909"/>
    </source>
</evidence>
<sequence>MEAVLHLLLLLLLTGQGFSQCFTDTDCTGGLVVAADQRACCVGTDDGLSFNNGTTCTLCVVHGFLHTDYDVEEGGRLDTRFLLNLKGITQFGGALVVPGLITAAADGTANTSDFENLQPIRVTNSAEIRLFTANDEITLEYDDRVLLRFTPDNASLIPGLEANGEYIRDTATVNIIDNDLLDINFVESDYSFEEGASFPCTQITLLFRTNQNPFNITLSPVTVDTAESMGLGFFINSATIGQGSRATAGVDFSDLQFIVPVPANSRTFRVTEFITIVDDDIDEDEQSFALVAEIGPDVPENISCFQIGIGVTECHGRRGATEIRIYDNDPMIIGFTERIRTVAEDEVPGVDLFSLQINVASARTAEREHPMEFRLQESSTNATIETLIASSFVFDATFGLRANPDDPIKEARDLDPGSRTVQPLITAIVNDLIPEDTECYTIRIFPVDVPGRRDLFKCNEDGAGAIE</sequence>
<accession>A0AA35S325</accession>
<keyword evidence="1" id="KW-0732">Signal</keyword>
<protein>
    <recommendedName>
        <fullName evidence="4">Calx-beta domain-containing protein</fullName>
    </recommendedName>
</protein>
<comment type="caution">
    <text evidence="2">The sequence shown here is derived from an EMBL/GenBank/DDBJ whole genome shotgun (WGS) entry which is preliminary data.</text>
</comment>